<evidence type="ECO:0000313" key="1">
    <source>
        <dbReference type="EMBL" id="SFB19916.1"/>
    </source>
</evidence>
<proteinExistence type="predicted"/>
<dbReference type="Pfam" id="PF03837">
    <property type="entry name" value="RecT"/>
    <property type="match status" value="1"/>
</dbReference>
<dbReference type="RefSeq" id="WP_091013340.1">
    <property type="nucleotide sequence ID" value="NZ_FOKJ01000023.1"/>
</dbReference>
<keyword evidence="2" id="KW-1185">Reference proteome</keyword>
<organism evidence="1 2">
    <name type="scientific">Azotobacter beijerinckii</name>
    <dbReference type="NCBI Taxonomy" id="170623"/>
    <lineage>
        <taxon>Bacteria</taxon>
        <taxon>Pseudomonadati</taxon>
        <taxon>Pseudomonadota</taxon>
        <taxon>Gammaproteobacteria</taxon>
        <taxon>Pseudomonadales</taxon>
        <taxon>Pseudomonadaceae</taxon>
        <taxon>Azotobacter</taxon>
    </lineage>
</organism>
<sequence>MSNAIATISQDIYGTRDSFASVLTDRTLNFEREAGFAIQTISGSDYATGIALKNRQSVVNAVTNIAAIGISLNPAKKQAYLVPRDGRICLDISYMGLMDLAMSTGAIRWAQAELVYSSDTFALNGFDKPPTHSCNPFSKDRGEVVGVYVVVKTADGDYLTETMSIDEVNAIRDRSSAWKAWINKKASCPWVTDPGEMAKKTCVKRAYKYWPKTERLEQAIHHLNTDGGEGLQFSDKPQHDAEMAQRWIDQVVRAESQDALKQTWQAALAETRQAKDMAAYNQIKAAVANRKQELDAFEEKTLEGDAA</sequence>
<dbReference type="EMBL" id="FOKJ01000023">
    <property type="protein sequence ID" value="SFB19916.1"/>
    <property type="molecule type" value="Genomic_DNA"/>
</dbReference>
<dbReference type="Proteomes" id="UP000198861">
    <property type="component" value="Unassembled WGS sequence"/>
</dbReference>
<comment type="caution">
    <text evidence="1">The sequence shown here is derived from an EMBL/GenBank/DDBJ whole genome shotgun (WGS) entry which is preliminary data.</text>
</comment>
<reference evidence="1 2" key="1">
    <citation type="submission" date="2016-10" db="EMBL/GenBank/DDBJ databases">
        <authorList>
            <person name="Varghese N."/>
            <person name="Submissions S."/>
        </authorList>
    </citation>
    <scope>NUCLEOTIDE SEQUENCE [LARGE SCALE GENOMIC DNA]</scope>
    <source>
        <strain evidence="1 2">DSM 282</strain>
    </source>
</reference>
<name>A0A1I0Z477_9GAMM</name>
<evidence type="ECO:0000313" key="2">
    <source>
        <dbReference type="Proteomes" id="UP000198861"/>
    </source>
</evidence>
<accession>A0A1I0Z477</accession>
<dbReference type="NCBIfam" id="TIGR00616">
    <property type="entry name" value="rect"/>
    <property type="match status" value="1"/>
</dbReference>
<dbReference type="InterPro" id="IPR004590">
    <property type="entry name" value="ssDNA_annealing_RecT"/>
</dbReference>
<dbReference type="InterPro" id="IPR018330">
    <property type="entry name" value="RecT_fam"/>
</dbReference>
<protein>
    <submittedName>
        <fullName evidence="1">Recombination protein RecT</fullName>
    </submittedName>
</protein>
<gene>
    <name evidence="1" type="ORF">SAMN04244571_01760</name>
</gene>